<sequence>MVADLWTRQFGVCKRLLKESKAGHMRCEKGVPFICDIVNSDAWDARIKKCFLASAWGRRIQSESLCTAEAEGRGTMRPDLTGLASHPTRPRFATLYTGLASHLTRPRINGINTSTRVDERVDQNTAALALIGGETRGSE</sequence>
<name>G4TZE7_SERID</name>
<proteinExistence type="predicted"/>
<dbReference type="AlphaFoldDB" id="G4TZE7"/>
<accession>G4TZE7</accession>
<keyword evidence="2" id="KW-1185">Reference proteome</keyword>
<protein>
    <submittedName>
        <fullName evidence="1">Uncharacterized protein</fullName>
    </submittedName>
</protein>
<dbReference type="Proteomes" id="UP000007148">
    <property type="component" value="Unassembled WGS sequence"/>
</dbReference>
<dbReference type="HOGENOM" id="CLU_1845873_0_0_1"/>
<dbReference type="InParanoid" id="G4TZE7"/>
<organism evidence="1 2">
    <name type="scientific">Serendipita indica (strain DSM 11827)</name>
    <name type="common">Root endophyte fungus</name>
    <name type="synonym">Piriformospora indica</name>
    <dbReference type="NCBI Taxonomy" id="1109443"/>
    <lineage>
        <taxon>Eukaryota</taxon>
        <taxon>Fungi</taxon>
        <taxon>Dikarya</taxon>
        <taxon>Basidiomycota</taxon>
        <taxon>Agaricomycotina</taxon>
        <taxon>Agaricomycetes</taxon>
        <taxon>Sebacinales</taxon>
        <taxon>Serendipitaceae</taxon>
        <taxon>Serendipita</taxon>
    </lineage>
</organism>
<evidence type="ECO:0000313" key="2">
    <source>
        <dbReference type="Proteomes" id="UP000007148"/>
    </source>
</evidence>
<comment type="caution">
    <text evidence="1">The sequence shown here is derived from an EMBL/GenBank/DDBJ whole genome shotgun (WGS) entry which is preliminary data.</text>
</comment>
<reference evidence="1 2" key="1">
    <citation type="journal article" date="2011" name="PLoS Pathog.">
        <title>Endophytic Life Strategies Decoded by Genome and Transcriptome Analyses of the Mutualistic Root Symbiont Piriformospora indica.</title>
        <authorList>
            <person name="Zuccaro A."/>
            <person name="Lahrmann U."/>
            <person name="Guldener U."/>
            <person name="Langen G."/>
            <person name="Pfiffi S."/>
            <person name="Biedenkopf D."/>
            <person name="Wong P."/>
            <person name="Samans B."/>
            <person name="Grimm C."/>
            <person name="Basiewicz M."/>
            <person name="Murat C."/>
            <person name="Martin F."/>
            <person name="Kogel K.H."/>
        </authorList>
    </citation>
    <scope>NUCLEOTIDE SEQUENCE [LARGE SCALE GENOMIC DNA]</scope>
    <source>
        <strain evidence="1 2">DSM 11827</strain>
    </source>
</reference>
<dbReference type="EMBL" id="CAFZ01000922">
    <property type="protein sequence ID" value="CCA76690.1"/>
    <property type="molecule type" value="Genomic_DNA"/>
</dbReference>
<evidence type="ECO:0000313" key="1">
    <source>
        <dbReference type="EMBL" id="CCA76690.1"/>
    </source>
</evidence>
<gene>
    <name evidence="1" type="ORF">PIIN_10678</name>
</gene>